<evidence type="ECO:0000259" key="1">
    <source>
        <dbReference type="PROSITE" id="PS50181"/>
    </source>
</evidence>
<dbReference type="Gene3D" id="1.20.1280.50">
    <property type="match status" value="1"/>
</dbReference>
<gene>
    <name evidence="2" type="ORF">FCM35_KLT09986</name>
</gene>
<dbReference type="SUPFAM" id="SSF81383">
    <property type="entry name" value="F-box domain"/>
    <property type="match status" value="1"/>
</dbReference>
<evidence type="ECO:0000313" key="2">
    <source>
        <dbReference type="EMBL" id="KAF3341142.1"/>
    </source>
</evidence>
<name>A0A833VHV8_9POAL</name>
<dbReference type="AlphaFoldDB" id="A0A833VHV8"/>
<feature type="domain" description="F-box" evidence="1">
    <location>
        <begin position="11"/>
        <end position="57"/>
    </location>
</feature>
<comment type="caution">
    <text evidence="2">The sequence shown here is derived from an EMBL/GenBank/DDBJ whole genome shotgun (WGS) entry which is preliminary data.</text>
</comment>
<dbReference type="Proteomes" id="UP000623129">
    <property type="component" value="Unassembled WGS sequence"/>
</dbReference>
<protein>
    <submittedName>
        <fullName evidence="2">F-box protein</fullName>
    </submittedName>
</protein>
<accession>A0A833VHV8</accession>
<organism evidence="2 3">
    <name type="scientific">Carex littledalei</name>
    <dbReference type="NCBI Taxonomy" id="544730"/>
    <lineage>
        <taxon>Eukaryota</taxon>
        <taxon>Viridiplantae</taxon>
        <taxon>Streptophyta</taxon>
        <taxon>Embryophyta</taxon>
        <taxon>Tracheophyta</taxon>
        <taxon>Spermatophyta</taxon>
        <taxon>Magnoliopsida</taxon>
        <taxon>Liliopsida</taxon>
        <taxon>Poales</taxon>
        <taxon>Cyperaceae</taxon>
        <taxon>Cyperoideae</taxon>
        <taxon>Cariceae</taxon>
        <taxon>Carex</taxon>
        <taxon>Carex subgen. Euthyceras</taxon>
    </lineage>
</organism>
<dbReference type="Pfam" id="PF12937">
    <property type="entry name" value="F-box-like"/>
    <property type="match status" value="1"/>
</dbReference>
<sequence>MEMKNTDATIVGDINQLPEECISHAISLTTPRDACASSAVSSAFRSAVDSDSTWQSFLPSDYASFLSQAVDPVEYDSKKELYFRLCDHPILIYGGLMSFGLEKSSGAKCFMISARALSIAWGDDLRYWRWIAIADSRFSECARLNWVCWLDINGKIDNRILTPNTEYAAYLVFKLADGMRGVSCPLQTTIITLAGDIVSEHSVSIWDRPTEEMTDDVRLPRERLDGWSEVKLGEFDSGVGIYGEVGMSFMETNNYYSKRGLIVQGIEVRPKH</sequence>
<proteinExistence type="predicted"/>
<keyword evidence="3" id="KW-1185">Reference proteome</keyword>
<dbReference type="OrthoDB" id="1918565at2759"/>
<dbReference type="PROSITE" id="PS50181">
    <property type="entry name" value="FBOX"/>
    <property type="match status" value="1"/>
</dbReference>
<dbReference type="EMBL" id="SWLB01000002">
    <property type="protein sequence ID" value="KAF3341142.1"/>
    <property type="molecule type" value="Genomic_DNA"/>
</dbReference>
<dbReference type="Pfam" id="PF14299">
    <property type="entry name" value="PP2"/>
    <property type="match status" value="1"/>
</dbReference>
<dbReference type="InterPro" id="IPR001810">
    <property type="entry name" value="F-box_dom"/>
</dbReference>
<dbReference type="PANTHER" id="PTHR32278:SF111">
    <property type="entry name" value="F-BOX PROTEIN PP2-B12-RELATED"/>
    <property type="match status" value="1"/>
</dbReference>
<dbReference type="PANTHER" id="PTHR32278">
    <property type="entry name" value="F-BOX DOMAIN-CONTAINING PROTEIN"/>
    <property type="match status" value="1"/>
</dbReference>
<dbReference type="InterPro" id="IPR036047">
    <property type="entry name" value="F-box-like_dom_sf"/>
</dbReference>
<dbReference type="InterPro" id="IPR025886">
    <property type="entry name" value="PP2-like"/>
</dbReference>
<evidence type="ECO:0000313" key="3">
    <source>
        <dbReference type="Proteomes" id="UP000623129"/>
    </source>
</evidence>
<reference evidence="2" key="1">
    <citation type="submission" date="2020-01" db="EMBL/GenBank/DDBJ databases">
        <title>Genome sequence of Kobresia littledalei, the first chromosome-level genome in the family Cyperaceae.</title>
        <authorList>
            <person name="Qu G."/>
        </authorList>
    </citation>
    <scope>NUCLEOTIDE SEQUENCE</scope>
    <source>
        <strain evidence="2">C.B.Clarke</strain>
        <tissue evidence="2">Leaf</tissue>
    </source>
</reference>